<accession>E1ZJR4</accession>
<dbReference type="PANTHER" id="PTHR12398:SF20">
    <property type="entry name" value="PROTEIN PHOSPHATASE 1 REGULATORY INHIBITOR SUBUNIT 2"/>
    <property type="match status" value="1"/>
</dbReference>
<dbReference type="PANTHER" id="PTHR12398">
    <property type="entry name" value="PROTEIN PHOSPHATASE INHIBITOR"/>
    <property type="match status" value="1"/>
</dbReference>
<dbReference type="GO" id="GO:0009966">
    <property type="term" value="P:regulation of signal transduction"/>
    <property type="evidence" value="ECO:0007669"/>
    <property type="project" value="InterPro"/>
</dbReference>
<dbReference type="GO" id="GO:0004864">
    <property type="term" value="F:protein phosphatase inhibitor activity"/>
    <property type="evidence" value="ECO:0007669"/>
    <property type="project" value="InterPro"/>
</dbReference>
<dbReference type="AlphaFoldDB" id="E1ZJR4"/>
<dbReference type="EMBL" id="GL433849">
    <property type="protein sequence ID" value="EFN54038.1"/>
    <property type="molecule type" value="Genomic_DNA"/>
</dbReference>
<dbReference type="InterPro" id="IPR007062">
    <property type="entry name" value="PPI-2"/>
</dbReference>
<feature type="compositionally biased region" description="Basic and acidic residues" evidence="1">
    <location>
        <begin position="183"/>
        <end position="199"/>
    </location>
</feature>
<dbReference type="eggNOG" id="ENOG502R8W7">
    <property type="taxonomic scope" value="Eukaryota"/>
</dbReference>
<dbReference type="Proteomes" id="UP000008141">
    <property type="component" value="Unassembled WGS sequence"/>
</dbReference>
<dbReference type="RefSeq" id="XP_005846140.1">
    <property type="nucleotide sequence ID" value="XM_005846078.1"/>
</dbReference>
<feature type="compositionally biased region" description="Low complexity" evidence="1">
    <location>
        <begin position="285"/>
        <end position="300"/>
    </location>
</feature>
<feature type="region of interest" description="Disordered" evidence="1">
    <location>
        <begin position="1"/>
        <end position="300"/>
    </location>
</feature>
<evidence type="ECO:0000313" key="2">
    <source>
        <dbReference type="EMBL" id="EFN54038.1"/>
    </source>
</evidence>
<dbReference type="OrthoDB" id="551302at2759"/>
<feature type="compositionally biased region" description="Basic and acidic residues" evidence="1">
    <location>
        <begin position="7"/>
        <end position="43"/>
    </location>
</feature>
<dbReference type="OMA" id="HYNMREQ"/>
<dbReference type="GeneID" id="17353455"/>
<evidence type="ECO:0000256" key="1">
    <source>
        <dbReference type="SAM" id="MobiDB-lite"/>
    </source>
</evidence>
<feature type="compositionally biased region" description="Low complexity" evidence="1">
    <location>
        <begin position="68"/>
        <end position="99"/>
    </location>
</feature>
<name>E1ZJR4_CHLVA</name>
<gene>
    <name evidence="2" type="ORF">CHLNCDRAFT_136100</name>
</gene>
<feature type="compositionally biased region" description="Basic and acidic residues" evidence="1">
    <location>
        <begin position="255"/>
        <end position="271"/>
    </location>
</feature>
<protein>
    <recommendedName>
        <fullName evidence="4">Protein phosphatase inhibitor 2</fullName>
    </recommendedName>
</protein>
<organism evidence="3">
    <name type="scientific">Chlorella variabilis</name>
    <name type="common">Green alga</name>
    <dbReference type="NCBI Taxonomy" id="554065"/>
    <lineage>
        <taxon>Eukaryota</taxon>
        <taxon>Viridiplantae</taxon>
        <taxon>Chlorophyta</taxon>
        <taxon>core chlorophytes</taxon>
        <taxon>Trebouxiophyceae</taxon>
        <taxon>Chlorellales</taxon>
        <taxon>Chlorellaceae</taxon>
        <taxon>Chlorella clade</taxon>
        <taxon>Chlorella</taxon>
    </lineage>
</organism>
<reference evidence="2 3" key="1">
    <citation type="journal article" date="2010" name="Plant Cell">
        <title>The Chlorella variabilis NC64A genome reveals adaptation to photosymbiosis, coevolution with viruses, and cryptic sex.</title>
        <authorList>
            <person name="Blanc G."/>
            <person name="Duncan G."/>
            <person name="Agarkova I."/>
            <person name="Borodovsky M."/>
            <person name="Gurnon J."/>
            <person name="Kuo A."/>
            <person name="Lindquist E."/>
            <person name="Lucas S."/>
            <person name="Pangilinan J."/>
            <person name="Polle J."/>
            <person name="Salamov A."/>
            <person name="Terry A."/>
            <person name="Yamada T."/>
            <person name="Dunigan D.D."/>
            <person name="Grigoriev I.V."/>
            <person name="Claverie J.M."/>
            <person name="Van Etten J.L."/>
        </authorList>
    </citation>
    <scope>NUCLEOTIDE SEQUENCE [LARGE SCALE GENOMIC DNA]</scope>
    <source>
        <strain evidence="2 3">NC64A</strain>
    </source>
</reference>
<evidence type="ECO:0000313" key="3">
    <source>
        <dbReference type="Proteomes" id="UP000008141"/>
    </source>
</evidence>
<evidence type="ECO:0008006" key="4">
    <source>
        <dbReference type="Google" id="ProtNLM"/>
    </source>
</evidence>
<dbReference type="InParanoid" id="E1ZJR4"/>
<sequence>MSGSKRPLGDMKKKGSIRWDEENLEENERIKKELNPRKIDEPKTPYLSPMDTDEEGDLGTRLRPLSLDDAATAAAAAASAAAAEAAGASASAGTTSDEAGPSRSGRGRGRHVRIGGRGWSDSDRTVSPSPRHPDGGSPSKAARSPRFSDQYYDGLHEHDDEDEDEAAAADPLRQEKRRRFKEARKQHYNMREQLQRARELMQSVEDGEPEDVAAAAQQGQQQVQQAAAVGHQQQQQEQQQQRLPNGLSAAGAEMEGEHLDADVESEHEGSQRGRSAAGGRGGRGPAAAAAPPDRAAMSDD</sequence>
<proteinExistence type="predicted"/>
<keyword evidence="3" id="KW-1185">Reference proteome</keyword>
<feature type="compositionally biased region" description="Low complexity" evidence="1">
    <location>
        <begin position="212"/>
        <end position="241"/>
    </location>
</feature>
<feature type="compositionally biased region" description="Basic residues" evidence="1">
    <location>
        <begin position="105"/>
        <end position="114"/>
    </location>
</feature>
<dbReference type="Pfam" id="PF04979">
    <property type="entry name" value="IPP-2"/>
    <property type="match status" value="1"/>
</dbReference>
<dbReference type="KEGG" id="cvr:CHLNCDRAFT_136100"/>